<accession>A0A0N4YJQ9</accession>
<proteinExistence type="predicted"/>
<dbReference type="Proteomes" id="UP000271162">
    <property type="component" value="Unassembled WGS sequence"/>
</dbReference>
<dbReference type="STRING" id="27835.A0A0N4YJQ9"/>
<evidence type="ECO:0000313" key="1">
    <source>
        <dbReference type="EMBL" id="VDL80831.1"/>
    </source>
</evidence>
<gene>
    <name evidence="1" type="ORF">NBR_LOCUS17218</name>
</gene>
<name>A0A0N4YJQ9_NIPBR</name>
<sequence>MSAYQNNEFQCQRGLGYGIRNGDSGRILEYACSHNLAITNTMLRKRPSHLISFYSENTRSQIDYVLIKRRDAKLISNAKVAPYEAAVTQIGR</sequence>
<dbReference type="InterPro" id="IPR036691">
    <property type="entry name" value="Endo/exonu/phosph_ase_sf"/>
</dbReference>
<dbReference type="WBParaSite" id="NBR_0001721701-mRNA-1">
    <property type="protein sequence ID" value="NBR_0001721701-mRNA-1"/>
    <property type="gene ID" value="NBR_0001721701"/>
</dbReference>
<evidence type="ECO:0000313" key="2">
    <source>
        <dbReference type="Proteomes" id="UP000271162"/>
    </source>
</evidence>
<dbReference type="PANTHER" id="PTHR23227:SF67">
    <property type="entry name" value="CRANIOFACIAL DEVELOPMENT PROTEIN 2-LIKE"/>
    <property type="match status" value="1"/>
</dbReference>
<dbReference type="AlphaFoldDB" id="A0A0N4YJQ9"/>
<dbReference type="EMBL" id="UYSL01022623">
    <property type="protein sequence ID" value="VDL80831.1"/>
    <property type="molecule type" value="Genomic_DNA"/>
</dbReference>
<reference evidence="3" key="1">
    <citation type="submission" date="2017-02" db="UniProtKB">
        <authorList>
            <consortium name="WormBaseParasite"/>
        </authorList>
    </citation>
    <scope>IDENTIFICATION</scope>
</reference>
<reference evidence="1 2" key="2">
    <citation type="submission" date="2018-11" db="EMBL/GenBank/DDBJ databases">
        <authorList>
            <consortium name="Pathogen Informatics"/>
        </authorList>
    </citation>
    <scope>NUCLEOTIDE SEQUENCE [LARGE SCALE GENOMIC DNA]</scope>
</reference>
<dbReference type="InterPro" id="IPR027124">
    <property type="entry name" value="Swc5/CFDP1/2"/>
</dbReference>
<protein>
    <submittedName>
        <fullName evidence="3">Astacin domain-containing protein</fullName>
    </submittedName>
</protein>
<dbReference type="PANTHER" id="PTHR23227">
    <property type="entry name" value="BUCENTAUR RELATED"/>
    <property type="match status" value="1"/>
</dbReference>
<evidence type="ECO:0000313" key="3">
    <source>
        <dbReference type="WBParaSite" id="NBR_0001721701-mRNA-1"/>
    </source>
</evidence>
<keyword evidence="2" id="KW-1185">Reference proteome</keyword>
<organism evidence="3">
    <name type="scientific">Nippostrongylus brasiliensis</name>
    <name type="common">Rat hookworm</name>
    <dbReference type="NCBI Taxonomy" id="27835"/>
    <lineage>
        <taxon>Eukaryota</taxon>
        <taxon>Metazoa</taxon>
        <taxon>Ecdysozoa</taxon>
        <taxon>Nematoda</taxon>
        <taxon>Chromadorea</taxon>
        <taxon>Rhabditida</taxon>
        <taxon>Rhabditina</taxon>
        <taxon>Rhabditomorpha</taxon>
        <taxon>Strongyloidea</taxon>
        <taxon>Heligmosomidae</taxon>
        <taxon>Nippostrongylus</taxon>
    </lineage>
</organism>
<dbReference type="Gene3D" id="3.60.10.10">
    <property type="entry name" value="Endonuclease/exonuclease/phosphatase"/>
    <property type="match status" value="1"/>
</dbReference>